<evidence type="ECO:0000256" key="1">
    <source>
        <dbReference type="ARBA" id="ARBA00006018"/>
    </source>
</evidence>
<reference evidence="2 3" key="1">
    <citation type="journal article" date="2012" name="ISME J.">
        <title>Nitrification expanded: discovery, physiology and genomics of a nitrite-oxidizing bacterium from the phylum Chloroflexi.</title>
        <authorList>
            <person name="Sorokin D.Y."/>
            <person name="Lucker S."/>
            <person name="Vejmelkova D."/>
            <person name="Kostrikina N.A."/>
            <person name="Kleerebezem R."/>
            <person name="Rijpstra W.I."/>
            <person name="Damste J.S."/>
            <person name="Le Paslier D."/>
            <person name="Muyzer G."/>
            <person name="Wagner M."/>
            <person name="van Loosdrecht M.C."/>
            <person name="Daims H."/>
        </authorList>
    </citation>
    <scope>NUCLEOTIDE SEQUENCE [LARGE SCALE GENOMIC DNA]</scope>
    <source>
        <strain evidence="3">none</strain>
    </source>
</reference>
<organism evidence="2 3">
    <name type="scientific">Nitrolancea hollandica Lb</name>
    <dbReference type="NCBI Taxonomy" id="1129897"/>
    <lineage>
        <taxon>Bacteria</taxon>
        <taxon>Pseudomonadati</taxon>
        <taxon>Thermomicrobiota</taxon>
        <taxon>Thermomicrobia</taxon>
        <taxon>Sphaerobacterales</taxon>
        <taxon>Sphaerobacterineae</taxon>
        <taxon>Sphaerobacteraceae</taxon>
        <taxon>Nitrolancea</taxon>
    </lineage>
</organism>
<dbReference type="SUPFAM" id="SSF159127">
    <property type="entry name" value="HupF/HypC-like"/>
    <property type="match status" value="1"/>
</dbReference>
<comment type="caution">
    <text evidence="2">The sequence shown here is derived from an EMBL/GenBank/DDBJ whole genome shotgun (WGS) entry which is preliminary data.</text>
</comment>
<dbReference type="EMBL" id="CAGS01000039">
    <property type="protein sequence ID" value="CCF82592.1"/>
    <property type="molecule type" value="Genomic_DNA"/>
</dbReference>
<evidence type="ECO:0000313" key="3">
    <source>
        <dbReference type="Proteomes" id="UP000004221"/>
    </source>
</evidence>
<dbReference type="Proteomes" id="UP000004221">
    <property type="component" value="Unassembled WGS sequence"/>
</dbReference>
<proteinExistence type="inferred from homology"/>
<dbReference type="AlphaFoldDB" id="I4ED30"/>
<dbReference type="Pfam" id="PF01455">
    <property type="entry name" value="HupF_HypC"/>
    <property type="match status" value="1"/>
</dbReference>
<accession>I4ED30</accession>
<comment type="similarity">
    <text evidence="1">Belongs to the HupF/HypC family.</text>
</comment>
<sequence length="81" mass="8797">MCLPLIARILEIDRGMATVKLVGGEIVQVNTAPRPEADAGNYVLLDRGMVIDVISAEEAQEMLSFYTDLGDMLAEEDARGD</sequence>
<dbReference type="InterPro" id="IPR001109">
    <property type="entry name" value="Hydrogenase_HupF/HypC"/>
</dbReference>
<protein>
    <submittedName>
        <fullName evidence="2">(Ni-Fe)-hydrogenase assembly chaperone</fullName>
    </submittedName>
</protein>
<keyword evidence="3" id="KW-1185">Reference proteome</keyword>
<name>I4ED30_9BACT</name>
<dbReference type="Gene3D" id="2.30.30.140">
    <property type="match status" value="1"/>
</dbReference>
<gene>
    <name evidence="2" type="primary">hypC</name>
    <name evidence="2" type="ORF">NITHO_1330007</name>
</gene>
<evidence type="ECO:0000313" key="2">
    <source>
        <dbReference type="EMBL" id="CCF82592.1"/>
    </source>
</evidence>